<evidence type="ECO:0000313" key="19">
    <source>
        <dbReference type="Proteomes" id="UP000295367"/>
    </source>
</evidence>
<dbReference type="GO" id="GO:1990204">
    <property type="term" value="C:oxidoreductase complex"/>
    <property type="evidence" value="ECO:0007669"/>
    <property type="project" value="UniProtKB-ARBA"/>
</dbReference>
<comment type="caution">
    <text evidence="18">The sequence shown here is derived from an EMBL/GenBank/DDBJ whole genome shotgun (WGS) entry which is preliminary data.</text>
</comment>
<dbReference type="GO" id="GO:0050140">
    <property type="term" value="F:nitrate reductase (cytochrome) activity"/>
    <property type="evidence" value="ECO:0007669"/>
    <property type="project" value="UniProtKB-EC"/>
</dbReference>
<dbReference type="EMBL" id="SMCO01000027">
    <property type="protein sequence ID" value="TCV81047.1"/>
    <property type="molecule type" value="Genomic_DNA"/>
</dbReference>
<keyword evidence="7" id="KW-0732">Signal</keyword>
<dbReference type="PANTHER" id="PTHR43105">
    <property type="entry name" value="RESPIRATORY NITRATE REDUCTASE"/>
    <property type="match status" value="1"/>
</dbReference>
<comment type="cofactor">
    <cofactor evidence="2">
        <name>[4Fe-4S] cluster</name>
        <dbReference type="ChEBI" id="CHEBI:49883"/>
    </cofactor>
</comment>
<keyword evidence="6" id="KW-0479">Metal-binding</keyword>
<dbReference type="GO" id="GO:0043546">
    <property type="term" value="F:molybdopterin cofactor binding"/>
    <property type="evidence" value="ECO:0007669"/>
    <property type="project" value="InterPro"/>
</dbReference>
<organism evidence="18 19">
    <name type="scientific">Sulfurirhabdus autotrophica</name>
    <dbReference type="NCBI Taxonomy" id="1706046"/>
    <lineage>
        <taxon>Bacteria</taxon>
        <taxon>Pseudomonadati</taxon>
        <taxon>Pseudomonadota</taxon>
        <taxon>Betaproteobacteria</taxon>
        <taxon>Nitrosomonadales</taxon>
        <taxon>Sulfuricellaceae</taxon>
        <taxon>Sulfurirhabdus</taxon>
    </lineage>
</organism>
<dbReference type="InterPro" id="IPR041854">
    <property type="entry name" value="BFD-like_2Fe2S-bd_dom_sf"/>
</dbReference>
<evidence type="ECO:0000313" key="18">
    <source>
        <dbReference type="EMBL" id="TCV81047.1"/>
    </source>
</evidence>
<dbReference type="Gene3D" id="3.40.50.740">
    <property type="match status" value="1"/>
</dbReference>
<comment type="similarity">
    <text evidence="3">Belongs to the prokaryotic molybdopterin-containing oxidoreductase family. NasA/NapA/NarB subfamily.</text>
</comment>
<dbReference type="FunFam" id="3.40.228.10:FF:000002">
    <property type="entry name" value="Formate dehydrogenase subunit alpha"/>
    <property type="match status" value="1"/>
</dbReference>
<evidence type="ECO:0000256" key="14">
    <source>
        <dbReference type="ARBA" id="ARBA00052176"/>
    </source>
</evidence>
<dbReference type="Pfam" id="PF00384">
    <property type="entry name" value="Molybdopterin"/>
    <property type="match status" value="1"/>
</dbReference>
<evidence type="ECO:0000256" key="13">
    <source>
        <dbReference type="ARBA" id="ARBA00023063"/>
    </source>
</evidence>
<dbReference type="GO" id="GO:0051539">
    <property type="term" value="F:4 iron, 4 sulfur cluster binding"/>
    <property type="evidence" value="ECO:0007669"/>
    <property type="project" value="UniProtKB-KW"/>
</dbReference>
<dbReference type="CDD" id="cd02754">
    <property type="entry name" value="MopB_Nitrate-R-NapA-like"/>
    <property type="match status" value="1"/>
</dbReference>
<keyword evidence="9" id="KW-0249">Electron transport</keyword>
<name>A0A4R3XT01_9PROT</name>
<dbReference type="Proteomes" id="UP000295367">
    <property type="component" value="Unassembled WGS sequence"/>
</dbReference>
<evidence type="ECO:0000256" key="16">
    <source>
        <dbReference type="ARBA" id="ARBA00067026"/>
    </source>
</evidence>
<evidence type="ECO:0000256" key="5">
    <source>
        <dbReference type="ARBA" id="ARBA00022505"/>
    </source>
</evidence>
<keyword evidence="12" id="KW-0411">Iron-sulfur</keyword>
<dbReference type="InterPro" id="IPR050123">
    <property type="entry name" value="Prok_molybdopt-oxidoreductase"/>
</dbReference>
<proteinExistence type="inferred from homology"/>
<keyword evidence="13" id="KW-0534">Nitrate assimilation</keyword>
<dbReference type="InterPro" id="IPR006655">
    <property type="entry name" value="Mopterin_OxRdtase_prok_CS"/>
</dbReference>
<dbReference type="PROSITE" id="PS00490">
    <property type="entry name" value="MOLYBDOPTERIN_PROK_2"/>
    <property type="match status" value="1"/>
</dbReference>
<dbReference type="Gene3D" id="3.40.228.10">
    <property type="entry name" value="Dimethylsulfoxide Reductase, domain 2"/>
    <property type="match status" value="1"/>
</dbReference>
<dbReference type="InterPro" id="IPR006657">
    <property type="entry name" value="MoPterin_dinucl-bd_dom"/>
</dbReference>
<keyword evidence="5" id="KW-0500">Molybdenum</keyword>
<comment type="cofactor">
    <cofactor evidence="1">
        <name>Mo-bis(molybdopterin guanine dinucleotide)</name>
        <dbReference type="ChEBI" id="CHEBI:60539"/>
    </cofactor>
</comment>
<dbReference type="GO" id="GO:0042128">
    <property type="term" value="P:nitrate assimilation"/>
    <property type="evidence" value="ECO:0007669"/>
    <property type="project" value="UniProtKB-KW"/>
</dbReference>
<feature type="domain" description="4Fe-4S Mo/W bis-MGD-type" evidence="17">
    <location>
        <begin position="15"/>
        <end position="71"/>
    </location>
</feature>
<accession>A0A4R3XT01</accession>
<evidence type="ECO:0000256" key="11">
    <source>
        <dbReference type="ARBA" id="ARBA00023004"/>
    </source>
</evidence>
<dbReference type="GO" id="GO:0016020">
    <property type="term" value="C:membrane"/>
    <property type="evidence" value="ECO:0007669"/>
    <property type="project" value="TreeGrafter"/>
</dbReference>
<dbReference type="InterPro" id="IPR009010">
    <property type="entry name" value="Asp_de-COase-like_dom_sf"/>
</dbReference>
<dbReference type="PROSITE" id="PS00551">
    <property type="entry name" value="MOLYBDOPTERIN_PROK_1"/>
    <property type="match status" value="1"/>
</dbReference>
<dbReference type="GO" id="GO:0045333">
    <property type="term" value="P:cellular respiration"/>
    <property type="evidence" value="ECO:0007669"/>
    <property type="project" value="UniProtKB-ARBA"/>
</dbReference>
<keyword evidence="8" id="KW-0574">Periplasm</keyword>
<keyword evidence="11" id="KW-0408">Iron</keyword>
<dbReference type="InterPro" id="IPR041957">
    <property type="entry name" value="CT_Nitrate-R-NapA-like"/>
</dbReference>
<keyword evidence="10" id="KW-0560">Oxidoreductase</keyword>
<dbReference type="InterPro" id="IPR027467">
    <property type="entry name" value="MopterinOxRdtase_cofactor_BS"/>
</dbReference>
<dbReference type="InterPro" id="IPR006656">
    <property type="entry name" value="Mopterin_OxRdtase"/>
</dbReference>
<evidence type="ECO:0000256" key="3">
    <source>
        <dbReference type="ARBA" id="ARBA00008747"/>
    </source>
</evidence>
<dbReference type="EC" id="1.9.6.1" evidence="16"/>
<dbReference type="Gene3D" id="1.10.10.1100">
    <property type="entry name" value="BFD-like [2Fe-2S]-binding domain"/>
    <property type="match status" value="1"/>
</dbReference>
<dbReference type="PANTHER" id="PTHR43105:SF9">
    <property type="entry name" value="NADPH-FE(3+) OXIDOREDUCTASE SUBUNIT ALPHA"/>
    <property type="match status" value="1"/>
</dbReference>
<evidence type="ECO:0000256" key="4">
    <source>
        <dbReference type="ARBA" id="ARBA00022485"/>
    </source>
</evidence>
<keyword evidence="4" id="KW-0004">4Fe-4S</keyword>
<dbReference type="AlphaFoldDB" id="A0A4R3XT01"/>
<keyword evidence="9" id="KW-0813">Transport</keyword>
<comment type="function">
    <text evidence="15">Catalytic subunit of the periplasmic nitrate reductase complex NapAB. Receives electrons from NapB and catalyzes the reduction of nitrate to nitrite.</text>
</comment>
<dbReference type="SMART" id="SM00926">
    <property type="entry name" value="Molybdop_Fe4S4"/>
    <property type="match status" value="1"/>
</dbReference>
<dbReference type="Pfam" id="PF04324">
    <property type="entry name" value="Fer2_BFD"/>
    <property type="match status" value="1"/>
</dbReference>
<protein>
    <recommendedName>
        <fullName evidence="16">nitrate reductase (cytochrome)</fullName>
        <ecNumber evidence="16">1.9.6.1</ecNumber>
    </recommendedName>
</protein>
<dbReference type="OrthoDB" id="7376058at2"/>
<evidence type="ECO:0000256" key="12">
    <source>
        <dbReference type="ARBA" id="ARBA00023014"/>
    </source>
</evidence>
<gene>
    <name evidence="18" type="ORF">EDC63_1275</name>
</gene>
<dbReference type="FunFam" id="2.40.40.20:FF:000005">
    <property type="entry name" value="Periplasmic nitrate reductase"/>
    <property type="match status" value="1"/>
</dbReference>
<dbReference type="Gene3D" id="2.20.25.90">
    <property type="entry name" value="ADC-like domains"/>
    <property type="match status" value="1"/>
</dbReference>
<comment type="catalytic activity">
    <reaction evidence="14">
        <text>2 Fe(II)-[cytochrome] + nitrate + 2 H(+) = 2 Fe(III)-[cytochrome] + nitrite + H2O</text>
        <dbReference type="Rhea" id="RHEA:12909"/>
        <dbReference type="Rhea" id="RHEA-COMP:11777"/>
        <dbReference type="Rhea" id="RHEA-COMP:11778"/>
        <dbReference type="ChEBI" id="CHEBI:15377"/>
        <dbReference type="ChEBI" id="CHEBI:15378"/>
        <dbReference type="ChEBI" id="CHEBI:16301"/>
        <dbReference type="ChEBI" id="CHEBI:17632"/>
        <dbReference type="ChEBI" id="CHEBI:29033"/>
        <dbReference type="ChEBI" id="CHEBI:29034"/>
        <dbReference type="EC" id="1.9.6.1"/>
    </reaction>
</comment>
<dbReference type="Pfam" id="PF04879">
    <property type="entry name" value="Molybdop_Fe4S4"/>
    <property type="match status" value="1"/>
</dbReference>
<dbReference type="Pfam" id="PF01568">
    <property type="entry name" value="Molydop_binding"/>
    <property type="match status" value="1"/>
</dbReference>
<evidence type="ECO:0000256" key="1">
    <source>
        <dbReference type="ARBA" id="ARBA00001942"/>
    </source>
</evidence>
<evidence type="ECO:0000256" key="8">
    <source>
        <dbReference type="ARBA" id="ARBA00022764"/>
    </source>
</evidence>
<evidence type="ECO:0000259" key="17">
    <source>
        <dbReference type="PROSITE" id="PS51669"/>
    </source>
</evidence>
<sequence>MTIAYNFGIKSGEVIVQFKSTCCYCGVGCGVIIETDGQRVVGVKGDLDHPANFGRLCTKGATLHLAVAQNDTRALFPEVREGKLQIRETASWDRALDAAADKFAAIIKEHGPDAVAFYISGQLLTEDYYVFNKLAKGLIGTNNVDTNSRLCMSSAVTGYKSTLGMDAPPASYEDIDHAKCIFIAGSNTAFAHPVIFRRIEDARAKNPDLRLIVVDPRKTDTAQSADLFLPILPGTDVALFNGMLHVMLWEGLCDMAYIRAHTEGFDELKETVREYTPQAVAQMCGIEPESIIQAAKWFGESGATLSFYCQGLNQSSHGTDKNGALINLHLATGQIGKPGAGPFSLTGQANAMGGREVGGMANLLSAHRSLDNPVHRQEMANLWGVDSVPENPGKSAVELFEALHKGEIKAVWIACTNPAHSMPNQTLVREALERAELVVLQEAYRNTDTAAYADILLPAASWSEKEGTVTNSERCITHVIPAVNAPGDARPDWEIMVDFARRLGQRLGKVDAETLFPYQNVEEVFNEHRETTRGRDLDITGLSYALLDQKGPQQWPFPEGATQGKVRLYEEGVFPTASGHARFANAQYLQTAEQTDARYPLHLNTGRLRDQWHSMSRTGSVARLFNHAQEPVVSMHADDMHRRGLKDGDIVRVKSRRGELVIRVQTSIEMRVSQVFIPMHWGGQFMNGAGSNALTTSSFDPVSKQPELKHAAVQVEKLDYGWNMVMMRRGNVVALMEKIQPYLARFDYARCGLYGRDEPVLVVHVANTAAADESLILEMDRLLELDDDSQSMIYVDQKRGISKRVLVVGQQIEGVRLTGETAAKDWLKDLMAQNVSAEYIRAWALAPVSVPPAGGKNRGRIVCNCKDVSEKEILEALAKGADLETLKEQLKCGTDCGSCVPELKRMVACNETIAEGISE</sequence>
<dbReference type="Gene3D" id="2.40.40.20">
    <property type="match status" value="1"/>
</dbReference>
<evidence type="ECO:0000256" key="2">
    <source>
        <dbReference type="ARBA" id="ARBA00001966"/>
    </source>
</evidence>
<keyword evidence="19" id="KW-1185">Reference proteome</keyword>
<evidence type="ECO:0000256" key="9">
    <source>
        <dbReference type="ARBA" id="ARBA00022982"/>
    </source>
</evidence>
<dbReference type="GO" id="GO:0046872">
    <property type="term" value="F:metal ion binding"/>
    <property type="evidence" value="ECO:0007669"/>
    <property type="project" value="UniProtKB-KW"/>
</dbReference>
<evidence type="ECO:0000256" key="10">
    <source>
        <dbReference type="ARBA" id="ARBA00023002"/>
    </source>
</evidence>
<dbReference type="PROSITE" id="PS51669">
    <property type="entry name" value="4FE4S_MOW_BIS_MGD"/>
    <property type="match status" value="1"/>
</dbReference>
<dbReference type="CDD" id="cd02791">
    <property type="entry name" value="MopB_CT_Nitrate-R-NapA-like"/>
    <property type="match status" value="1"/>
</dbReference>
<evidence type="ECO:0000256" key="15">
    <source>
        <dbReference type="ARBA" id="ARBA00055000"/>
    </source>
</evidence>
<dbReference type="SUPFAM" id="SSF50692">
    <property type="entry name" value="ADC-like"/>
    <property type="match status" value="1"/>
</dbReference>
<dbReference type="InterPro" id="IPR007419">
    <property type="entry name" value="BFD-like_2Fe2S-bd_dom"/>
</dbReference>
<evidence type="ECO:0000256" key="6">
    <source>
        <dbReference type="ARBA" id="ARBA00022723"/>
    </source>
</evidence>
<dbReference type="SUPFAM" id="SSF53706">
    <property type="entry name" value="Formate dehydrogenase/DMSO reductase, domains 1-3"/>
    <property type="match status" value="1"/>
</dbReference>
<evidence type="ECO:0000256" key="7">
    <source>
        <dbReference type="ARBA" id="ARBA00022729"/>
    </source>
</evidence>
<dbReference type="RefSeq" id="WP_124944970.1">
    <property type="nucleotide sequence ID" value="NZ_BHVT01000005.1"/>
</dbReference>
<dbReference type="InterPro" id="IPR006963">
    <property type="entry name" value="Mopterin_OxRdtase_4Fe-4S_dom"/>
</dbReference>
<reference evidence="18 19" key="1">
    <citation type="submission" date="2019-03" db="EMBL/GenBank/DDBJ databases">
        <title>Genomic Encyclopedia of Type Strains, Phase IV (KMG-IV): sequencing the most valuable type-strain genomes for metagenomic binning, comparative biology and taxonomic classification.</title>
        <authorList>
            <person name="Goeker M."/>
        </authorList>
    </citation>
    <scope>NUCLEOTIDE SEQUENCE [LARGE SCALE GENOMIC DNA]</scope>
    <source>
        <strain evidence="18 19">DSM 100309</strain>
    </source>
</reference>